<protein>
    <submittedName>
        <fullName evidence="2">Putative DNA modification methylase</fullName>
    </submittedName>
</protein>
<evidence type="ECO:0000313" key="3">
    <source>
        <dbReference type="Proteomes" id="UP000255303"/>
    </source>
</evidence>
<dbReference type="SUPFAM" id="SSF53335">
    <property type="entry name" value="S-adenosyl-L-methionine-dependent methyltransferases"/>
    <property type="match status" value="1"/>
</dbReference>
<reference evidence="2 3" key="1">
    <citation type="submission" date="2018-06" db="EMBL/GenBank/DDBJ databases">
        <authorList>
            <consortium name="Pathogen Informatics"/>
            <person name="Doyle S."/>
        </authorList>
    </citation>
    <scope>NUCLEOTIDE SEQUENCE [LARGE SCALE GENOMIC DNA]</scope>
    <source>
        <strain evidence="2 3">NCTC10692</strain>
    </source>
</reference>
<dbReference type="RefSeq" id="WP_074859908.1">
    <property type="nucleotide sequence ID" value="NZ_FNZC01000046.1"/>
</dbReference>
<dbReference type="GO" id="GO:0032259">
    <property type="term" value="P:methylation"/>
    <property type="evidence" value="ECO:0007669"/>
    <property type="project" value="UniProtKB-KW"/>
</dbReference>
<dbReference type="InterPro" id="IPR031339">
    <property type="entry name" value="DUF4942"/>
</dbReference>
<dbReference type="AlphaFoldDB" id="A0A379PKY5"/>
<sequence length="566" mass="63418">MFDFNLPITAIPEKYREFLPSLTTPAVDDLLYQYEKGEAEMRRLHAELMSAENRSVLSSFAYGAELYYDSKSKGRFWAMDLIEMFDLPRAINARQEKYWFQLFDLCSFTNILPTELWGQWRASFTAWRSKGGAGIPPFDRATVYRCLSMVEAHRANFFSMRVDALWNGLSHWHKTNVGSGFYERMILDWMYSDHGTPTSKDRVFIDLVNLCSVVMTGAEDPFFSSYGVLRDARAEHCGEWVDVLDGALQIRAYKRGTLHIDIHPEVANRLNIALAYIRPNALPDEATLKKPRRKSGFGSADLMTCSIPRQVRSYLHLCRQEQREDGLWMLVPWKAGNLTGRLSGAVNAMIDGVLAQIGGVRDGNIHLFDYAPMEVVGEVVRTGEVPDKLSHQYFSTPADLAQEFVEWVGVDQQAICYETSAGTGGIAKHMPLQTYCVEVDRLRAMALDKMGFEVKHADFLTLAPDDLHGLADAVLMNPPFAGRAWQDHFEHARKFVRAGGVIGAILPEGARLKLPELEGGELVYSAPLKNRFKDASISVVFAKWVRAGIAAASKPVQANEGVSAAA</sequence>
<keyword evidence="2" id="KW-0808">Transferase</keyword>
<evidence type="ECO:0000313" key="2">
    <source>
        <dbReference type="EMBL" id="SUE72494.1"/>
    </source>
</evidence>
<keyword evidence="2" id="KW-0489">Methyltransferase</keyword>
<accession>A0A379PKY5</accession>
<dbReference type="Pfam" id="PF13708">
    <property type="entry name" value="DUF4942"/>
    <property type="match status" value="1"/>
</dbReference>
<proteinExistence type="predicted"/>
<evidence type="ECO:0000259" key="1">
    <source>
        <dbReference type="Pfam" id="PF13708"/>
    </source>
</evidence>
<dbReference type="InterPro" id="IPR029063">
    <property type="entry name" value="SAM-dependent_MTases_sf"/>
</dbReference>
<name>A0A379PKY5_ECTOL</name>
<dbReference type="GO" id="GO:0008168">
    <property type="term" value="F:methyltransferase activity"/>
    <property type="evidence" value="ECO:0007669"/>
    <property type="project" value="UniProtKB-KW"/>
</dbReference>
<dbReference type="Proteomes" id="UP000255303">
    <property type="component" value="Unassembled WGS sequence"/>
</dbReference>
<feature type="domain" description="DUF4942" evidence="1">
    <location>
        <begin position="96"/>
        <end position="278"/>
    </location>
</feature>
<dbReference type="Gene3D" id="3.40.50.150">
    <property type="entry name" value="Vaccinia Virus protein VP39"/>
    <property type="match status" value="1"/>
</dbReference>
<gene>
    <name evidence="2" type="ORF">NCTC10692_04650</name>
</gene>
<organism evidence="2 3">
    <name type="scientific">Ectopseudomonas oleovorans</name>
    <name type="common">Pseudomonas oleovorans</name>
    <dbReference type="NCBI Taxonomy" id="301"/>
    <lineage>
        <taxon>Bacteria</taxon>
        <taxon>Pseudomonadati</taxon>
        <taxon>Pseudomonadota</taxon>
        <taxon>Gammaproteobacteria</taxon>
        <taxon>Pseudomonadales</taxon>
        <taxon>Pseudomonadaceae</taxon>
        <taxon>Ectopseudomonas</taxon>
    </lineage>
</organism>
<dbReference type="EMBL" id="UGUV01000003">
    <property type="protein sequence ID" value="SUE72494.1"/>
    <property type="molecule type" value="Genomic_DNA"/>
</dbReference>